<sequence length="101" mass="11087">MTANDQKSSIINGGSRRDFGRSTVIRRAYRDRISSLDEPNKPGGDEVVLTWHVYVYVGAVPEDGLAPPNLAVDEHRDEVSHGAGGDEESGLLSRHPRHLLL</sequence>
<reference evidence="2 3" key="1">
    <citation type="submission" date="2019-12" db="EMBL/GenBank/DDBJ databases">
        <authorList>
            <person name="Scholz U."/>
            <person name="Mascher M."/>
            <person name="Fiebig A."/>
        </authorList>
    </citation>
    <scope>NUCLEOTIDE SEQUENCE</scope>
</reference>
<organism evidence="2">
    <name type="scientific">Spirodela intermedia</name>
    <name type="common">Intermediate duckweed</name>
    <dbReference type="NCBI Taxonomy" id="51605"/>
    <lineage>
        <taxon>Eukaryota</taxon>
        <taxon>Viridiplantae</taxon>
        <taxon>Streptophyta</taxon>
        <taxon>Embryophyta</taxon>
        <taxon>Tracheophyta</taxon>
        <taxon>Spermatophyta</taxon>
        <taxon>Magnoliopsida</taxon>
        <taxon>Liliopsida</taxon>
        <taxon>Araceae</taxon>
        <taxon>Lemnoideae</taxon>
        <taxon>Spirodela</taxon>
    </lineage>
</organism>
<gene>
    <name evidence="2" type="ORF">SI7747_02001824</name>
</gene>
<evidence type="ECO:0000313" key="3">
    <source>
        <dbReference type="Proteomes" id="UP001189122"/>
    </source>
</evidence>
<accession>A0A7I8ID23</accession>
<dbReference type="EMBL" id="CACRZD030000002">
    <property type="protein sequence ID" value="CAA6655284.1"/>
    <property type="molecule type" value="Genomic_DNA"/>
</dbReference>
<evidence type="ECO:0000256" key="1">
    <source>
        <dbReference type="SAM" id="MobiDB-lite"/>
    </source>
</evidence>
<proteinExistence type="predicted"/>
<protein>
    <submittedName>
        <fullName evidence="2">Uncharacterized protein</fullName>
    </submittedName>
</protein>
<dbReference type="AlphaFoldDB" id="A0A7I8ID23"/>
<keyword evidence="3" id="KW-1185">Reference proteome</keyword>
<feature type="region of interest" description="Disordered" evidence="1">
    <location>
        <begin position="67"/>
        <end position="101"/>
    </location>
</feature>
<name>A0A7I8ID23_SPIIN</name>
<dbReference type="Proteomes" id="UP001189122">
    <property type="component" value="Unassembled WGS sequence"/>
</dbReference>
<evidence type="ECO:0000313" key="2">
    <source>
        <dbReference type="EMBL" id="CAA2615567.1"/>
    </source>
</evidence>
<dbReference type="EMBL" id="LR743589">
    <property type="protein sequence ID" value="CAA2615567.1"/>
    <property type="molecule type" value="Genomic_DNA"/>
</dbReference>